<sequence>MRYIFLLFIIVPIIEITLLINVGQMIGIMYTIGLVLLSAFIGVNMLRVQSLSTLMKAQERVNQGEIPGKEMAEGVVLAVGGALLVTPGFVTDVVGFCCLIPWTRSAIVRFISQRFQLIASHKTVHARYTETHVKSSHASHAAPGDVIDGEYTRKE</sequence>
<accession>W9VQL5</accession>
<dbReference type="PATRIC" id="fig|1229521.3.peg.84"/>
<keyword evidence="2" id="KW-0472">Membrane</keyword>
<keyword evidence="2" id="KW-1133">Transmembrane helix</keyword>
<feature type="transmembrane region" description="Helical" evidence="2">
    <location>
        <begin position="28"/>
        <end position="46"/>
    </location>
</feature>
<evidence type="ECO:0000256" key="2">
    <source>
        <dbReference type="SAM" id="Phobius"/>
    </source>
</evidence>
<dbReference type="PANTHER" id="PTHR35335:SF1">
    <property type="entry name" value="UPF0716 PROTEIN FXSA"/>
    <property type="match status" value="1"/>
</dbReference>
<dbReference type="Pfam" id="PF04186">
    <property type="entry name" value="FxsA"/>
    <property type="match status" value="1"/>
</dbReference>
<protein>
    <submittedName>
        <fullName evidence="3">Suppressor of F exclusion of phage T7</fullName>
    </submittedName>
</protein>
<feature type="transmembrane region" description="Helical" evidence="2">
    <location>
        <begin position="5"/>
        <end position="22"/>
    </location>
</feature>
<evidence type="ECO:0000256" key="1">
    <source>
        <dbReference type="SAM" id="MobiDB-lite"/>
    </source>
</evidence>
<dbReference type="InterPro" id="IPR007313">
    <property type="entry name" value="FxsA"/>
</dbReference>
<organism evidence="3 4">
    <name type="scientific">Nitrincola nitratireducens</name>
    <dbReference type="NCBI Taxonomy" id="1229521"/>
    <lineage>
        <taxon>Bacteria</taxon>
        <taxon>Pseudomonadati</taxon>
        <taxon>Pseudomonadota</taxon>
        <taxon>Gammaproteobacteria</taxon>
        <taxon>Oceanospirillales</taxon>
        <taxon>Oceanospirillaceae</taxon>
        <taxon>Nitrincola</taxon>
    </lineage>
</organism>
<evidence type="ECO:0000313" key="3">
    <source>
        <dbReference type="EMBL" id="EXJ12740.1"/>
    </source>
</evidence>
<dbReference type="Proteomes" id="UP000019464">
    <property type="component" value="Unassembled WGS sequence"/>
</dbReference>
<dbReference type="OrthoDB" id="9792788at2"/>
<evidence type="ECO:0000313" key="4">
    <source>
        <dbReference type="Proteomes" id="UP000019464"/>
    </source>
</evidence>
<reference evidence="3 4" key="2">
    <citation type="journal article" date="2015" name="Syst. Appl. Microbiol.">
        <title>Nitrincola nitratireducens sp. nov. isolated from a haloalkaline crater lake.</title>
        <authorList>
            <person name="Singh A."/>
            <person name="Vaidya B."/>
            <person name="Tanuku N.R."/>
            <person name="Pinnaka A.K."/>
        </authorList>
    </citation>
    <scope>NUCLEOTIDE SEQUENCE [LARGE SCALE GENOMIC DNA]</scope>
    <source>
        <strain evidence="3 4">AK23</strain>
    </source>
</reference>
<dbReference type="RefSeq" id="WP_036506414.1">
    <property type="nucleotide sequence ID" value="NZ_AONB01000001.1"/>
</dbReference>
<dbReference type="STRING" id="1229521.D791_00081"/>
<name>W9VQL5_9GAMM</name>
<dbReference type="EMBL" id="AONB01000001">
    <property type="protein sequence ID" value="EXJ12740.1"/>
    <property type="molecule type" value="Genomic_DNA"/>
</dbReference>
<dbReference type="GO" id="GO:0016020">
    <property type="term" value="C:membrane"/>
    <property type="evidence" value="ECO:0007669"/>
    <property type="project" value="InterPro"/>
</dbReference>
<feature type="region of interest" description="Disordered" evidence="1">
    <location>
        <begin position="135"/>
        <end position="155"/>
    </location>
</feature>
<keyword evidence="4" id="KW-1185">Reference proteome</keyword>
<dbReference type="AlphaFoldDB" id="W9VQL5"/>
<dbReference type="NCBIfam" id="NF008528">
    <property type="entry name" value="PRK11463.1-2"/>
    <property type="match status" value="1"/>
</dbReference>
<dbReference type="PANTHER" id="PTHR35335">
    <property type="entry name" value="UPF0716 PROTEIN FXSA"/>
    <property type="match status" value="1"/>
</dbReference>
<gene>
    <name evidence="3" type="primary">fxsA</name>
    <name evidence="3" type="ORF">D791_00081</name>
</gene>
<keyword evidence="2" id="KW-0812">Transmembrane</keyword>
<proteinExistence type="predicted"/>
<reference evidence="4" key="1">
    <citation type="submission" date="2012-11" db="EMBL/GenBank/DDBJ databases">
        <authorList>
            <person name="Singh A."/>
            <person name="Pinnaka A.K."/>
            <person name="Vaidya B."/>
        </authorList>
    </citation>
    <scope>NUCLEOTIDE SEQUENCE [LARGE SCALE GENOMIC DNA]</scope>
    <source>
        <strain evidence="4">AK23</strain>
    </source>
</reference>
<comment type="caution">
    <text evidence="3">The sequence shown here is derived from an EMBL/GenBank/DDBJ whole genome shotgun (WGS) entry which is preliminary data.</text>
</comment>